<comment type="caution">
    <text evidence="9">The sequence shown here is derived from an EMBL/GenBank/DDBJ whole genome shotgun (WGS) entry which is preliminary data.</text>
</comment>
<feature type="transmembrane region" description="Helical" evidence="8">
    <location>
        <begin position="227"/>
        <end position="244"/>
    </location>
</feature>
<dbReference type="Pfam" id="PF01925">
    <property type="entry name" value="TauE"/>
    <property type="match status" value="1"/>
</dbReference>
<dbReference type="PANTHER" id="PTHR30269">
    <property type="entry name" value="TRANSMEMBRANE PROTEIN YFCA"/>
    <property type="match status" value="1"/>
</dbReference>
<gene>
    <name evidence="9" type="ORF">DWE98_08430</name>
</gene>
<evidence type="ECO:0000313" key="10">
    <source>
        <dbReference type="Proteomes" id="UP000255207"/>
    </source>
</evidence>
<keyword evidence="5 8" id="KW-0812">Transmembrane</keyword>
<dbReference type="RefSeq" id="WP_114828747.1">
    <property type="nucleotide sequence ID" value="NZ_QQTO01000001.1"/>
</dbReference>
<dbReference type="PANTHER" id="PTHR30269:SF37">
    <property type="entry name" value="MEMBRANE TRANSPORTER PROTEIN"/>
    <property type="match status" value="1"/>
</dbReference>
<dbReference type="InterPro" id="IPR002781">
    <property type="entry name" value="TM_pro_TauE-like"/>
</dbReference>
<evidence type="ECO:0000256" key="7">
    <source>
        <dbReference type="ARBA" id="ARBA00023136"/>
    </source>
</evidence>
<keyword evidence="7 8" id="KW-0472">Membrane</keyword>
<dbReference type="Proteomes" id="UP000255207">
    <property type="component" value="Unassembled WGS sequence"/>
</dbReference>
<dbReference type="AlphaFoldDB" id="A0A370L9A8"/>
<evidence type="ECO:0000256" key="3">
    <source>
        <dbReference type="ARBA" id="ARBA00022448"/>
    </source>
</evidence>
<reference evidence="10" key="1">
    <citation type="submission" date="2018-07" db="EMBL/GenBank/DDBJ databases">
        <authorList>
            <person name="Safronova V.I."/>
            <person name="Chirak E.R."/>
            <person name="Sazanova A.L."/>
        </authorList>
    </citation>
    <scope>NUCLEOTIDE SEQUENCE [LARGE SCALE GENOMIC DNA]</scope>
    <source>
        <strain evidence="10">RCAM04685</strain>
    </source>
</reference>
<evidence type="ECO:0000256" key="5">
    <source>
        <dbReference type="ARBA" id="ARBA00022692"/>
    </source>
</evidence>
<comment type="similarity">
    <text evidence="2 8">Belongs to the 4-toluene sulfonate uptake permease (TSUP) (TC 2.A.102) family.</text>
</comment>
<dbReference type="InterPro" id="IPR052017">
    <property type="entry name" value="TSUP"/>
</dbReference>
<evidence type="ECO:0000256" key="1">
    <source>
        <dbReference type="ARBA" id="ARBA00004651"/>
    </source>
</evidence>
<dbReference type="GO" id="GO:0005886">
    <property type="term" value="C:plasma membrane"/>
    <property type="evidence" value="ECO:0007669"/>
    <property type="project" value="UniProtKB-SubCell"/>
</dbReference>
<feature type="transmembrane region" description="Helical" evidence="8">
    <location>
        <begin position="80"/>
        <end position="99"/>
    </location>
</feature>
<evidence type="ECO:0000256" key="6">
    <source>
        <dbReference type="ARBA" id="ARBA00022989"/>
    </source>
</evidence>
<organism evidence="9 10">
    <name type="scientific">Bosea caraganae</name>
    <dbReference type="NCBI Taxonomy" id="2763117"/>
    <lineage>
        <taxon>Bacteria</taxon>
        <taxon>Pseudomonadati</taxon>
        <taxon>Pseudomonadota</taxon>
        <taxon>Alphaproteobacteria</taxon>
        <taxon>Hyphomicrobiales</taxon>
        <taxon>Boseaceae</taxon>
        <taxon>Bosea</taxon>
    </lineage>
</organism>
<evidence type="ECO:0000256" key="8">
    <source>
        <dbReference type="RuleBase" id="RU363041"/>
    </source>
</evidence>
<proteinExistence type="inferred from homology"/>
<evidence type="ECO:0000256" key="4">
    <source>
        <dbReference type="ARBA" id="ARBA00022475"/>
    </source>
</evidence>
<comment type="subcellular location">
    <subcellularLocation>
        <location evidence="1 8">Cell membrane</location>
        <topology evidence="1 8">Multi-pass membrane protein</topology>
    </subcellularLocation>
</comment>
<accession>A0A370L9A8</accession>
<feature type="transmembrane region" description="Helical" evidence="8">
    <location>
        <begin position="134"/>
        <end position="160"/>
    </location>
</feature>
<feature type="transmembrane region" description="Helical" evidence="8">
    <location>
        <begin position="181"/>
        <end position="207"/>
    </location>
</feature>
<dbReference type="OrthoDB" id="8478323at2"/>
<sequence>MLESILPAGVSPAIALLLIGVSFLTSAFTAAFGVGGGVAMLGALAGTVSPALIIAVHGLVQVGSNVGRTYVQRAHAVWPLVLRFSIGSLIGVLLGAAFVVALPERVLLGVLGGFILLMAWVPKPQIPGLAKGGIVIGGGISTFITMFVGATGPFVQALLLPLKLEKRQLIATHAACTTMQHLLKVFAFGALGFAYGDWLPLIAAMILSGFAGTMAGTKLLENLPERWFLATIKIVLTLVGLDLLRRAAGLWD</sequence>
<evidence type="ECO:0000256" key="2">
    <source>
        <dbReference type="ARBA" id="ARBA00009142"/>
    </source>
</evidence>
<keyword evidence="3" id="KW-0813">Transport</keyword>
<feature type="transmembrane region" description="Helical" evidence="8">
    <location>
        <begin position="41"/>
        <end position="60"/>
    </location>
</feature>
<dbReference type="EMBL" id="QQTP01000003">
    <property type="protein sequence ID" value="RDJ26865.1"/>
    <property type="molecule type" value="Genomic_DNA"/>
</dbReference>
<feature type="transmembrane region" description="Helical" evidence="8">
    <location>
        <begin position="12"/>
        <end position="34"/>
    </location>
</feature>
<keyword evidence="6 8" id="KW-1133">Transmembrane helix</keyword>
<keyword evidence="4 8" id="KW-1003">Cell membrane</keyword>
<name>A0A370L9A8_9HYPH</name>
<evidence type="ECO:0000313" key="9">
    <source>
        <dbReference type="EMBL" id="RDJ26865.1"/>
    </source>
</evidence>
<protein>
    <recommendedName>
        <fullName evidence="8">Probable membrane transporter protein</fullName>
    </recommendedName>
</protein>
<feature type="transmembrane region" description="Helical" evidence="8">
    <location>
        <begin position="106"/>
        <end position="122"/>
    </location>
</feature>
<keyword evidence="10" id="KW-1185">Reference proteome</keyword>